<evidence type="ECO:0000256" key="5">
    <source>
        <dbReference type="ARBA" id="ARBA00022723"/>
    </source>
</evidence>
<dbReference type="InterPro" id="IPR058240">
    <property type="entry name" value="rSAM_sf"/>
</dbReference>
<keyword evidence="5" id="KW-0479">Metal-binding</keyword>
<keyword evidence="8" id="KW-0456">Lyase</keyword>
<dbReference type="PANTHER" id="PTHR13930:SF0">
    <property type="entry name" value="S-ADENOSYL-L-METHIONINE-DEPENDENT TRNA 4-DEMETHYLWYOSINE SYNTHASE TYW1-RELATED"/>
    <property type="match status" value="1"/>
</dbReference>
<dbReference type="AlphaFoldDB" id="F0VNY9"/>
<keyword evidence="6" id="KW-0408">Iron</keyword>
<evidence type="ECO:0000256" key="9">
    <source>
        <dbReference type="ARBA" id="ARBA00049466"/>
    </source>
</evidence>
<dbReference type="Gene3D" id="3.20.20.70">
    <property type="entry name" value="Aldolase class I"/>
    <property type="match status" value="2"/>
</dbReference>
<dbReference type="OrthoDB" id="271553at2759"/>
<evidence type="ECO:0000256" key="1">
    <source>
        <dbReference type="ARBA" id="ARBA00001966"/>
    </source>
</evidence>
<dbReference type="Pfam" id="PF08608">
    <property type="entry name" value="Wyosine_form"/>
    <property type="match status" value="1"/>
</dbReference>
<dbReference type="InParanoid" id="F0VNY9"/>
<evidence type="ECO:0000256" key="6">
    <source>
        <dbReference type="ARBA" id="ARBA00023004"/>
    </source>
</evidence>
<proteinExistence type="predicted"/>
<feature type="domain" description="Radical SAM core" evidence="11">
    <location>
        <begin position="301"/>
        <end position="415"/>
    </location>
</feature>
<dbReference type="GO" id="GO:0046872">
    <property type="term" value="F:metal ion binding"/>
    <property type="evidence" value="ECO:0007669"/>
    <property type="project" value="UniProtKB-KW"/>
</dbReference>
<organism evidence="13 14">
    <name type="scientific">Neospora caninum (strain Liverpool)</name>
    <dbReference type="NCBI Taxonomy" id="572307"/>
    <lineage>
        <taxon>Eukaryota</taxon>
        <taxon>Sar</taxon>
        <taxon>Alveolata</taxon>
        <taxon>Apicomplexa</taxon>
        <taxon>Conoidasida</taxon>
        <taxon>Coccidia</taxon>
        <taxon>Eucoccidiorida</taxon>
        <taxon>Eimeriorina</taxon>
        <taxon>Sarcocystidae</taxon>
        <taxon>Neospora</taxon>
    </lineage>
</organism>
<evidence type="ECO:0000256" key="4">
    <source>
        <dbReference type="ARBA" id="ARBA00022694"/>
    </source>
</evidence>
<dbReference type="GO" id="GO:0051539">
    <property type="term" value="F:4 iron, 4 sulfur cluster binding"/>
    <property type="evidence" value="ECO:0007669"/>
    <property type="project" value="UniProtKB-KW"/>
</dbReference>
<dbReference type="RefSeq" id="XP_003885463.1">
    <property type="nucleotide sequence ID" value="XM_003885414.1"/>
</dbReference>
<evidence type="ECO:0000256" key="2">
    <source>
        <dbReference type="ARBA" id="ARBA00022485"/>
    </source>
</evidence>
<dbReference type="SUPFAM" id="SSF102114">
    <property type="entry name" value="Radical SAM enzymes"/>
    <property type="match status" value="1"/>
</dbReference>
<evidence type="ECO:0000259" key="12">
    <source>
        <dbReference type="Pfam" id="PF08608"/>
    </source>
</evidence>
<dbReference type="VEuPathDB" id="ToxoDB:NCLIV_058580"/>
<feature type="domain" description="tRNA wybutosine-synthesis" evidence="12">
    <location>
        <begin position="419"/>
        <end position="500"/>
    </location>
</feature>
<evidence type="ECO:0000256" key="8">
    <source>
        <dbReference type="ARBA" id="ARBA00023239"/>
    </source>
</evidence>
<name>F0VNY9_NEOCL</name>
<dbReference type="InterPro" id="IPR013917">
    <property type="entry name" value="tRNA_wybutosine-synth"/>
</dbReference>
<evidence type="ECO:0000313" key="14">
    <source>
        <dbReference type="Proteomes" id="UP000007494"/>
    </source>
</evidence>
<keyword evidence="2" id="KW-0004">4Fe-4S</keyword>
<dbReference type="GeneID" id="13440848"/>
<dbReference type="Pfam" id="PF04055">
    <property type="entry name" value="Radical_SAM"/>
    <property type="match status" value="1"/>
</dbReference>
<dbReference type="InterPro" id="IPR034556">
    <property type="entry name" value="tRNA_wybutosine-synthase"/>
</dbReference>
<dbReference type="GO" id="GO:0008033">
    <property type="term" value="P:tRNA processing"/>
    <property type="evidence" value="ECO:0007669"/>
    <property type="project" value="UniProtKB-KW"/>
</dbReference>
<dbReference type="CDD" id="cd01335">
    <property type="entry name" value="Radical_SAM"/>
    <property type="match status" value="1"/>
</dbReference>
<keyword evidence="14" id="KW-1185">Reference proteome</keyword>
<feature type="compositionally biased region" description="Low complexity" evidence="10">
    <location>
        <begin position="519"/>
        <end position="528"/>
    </location>
</feature>
<evidence type="ECO:0000259" key="11">
    <source>
        <dbReference type="Pfam" id="PF04055"/>
    </source>
</evidence>
<feature type="region of interest" description="Disordered" evidence="10">
    <location>
        <begin position="516"/>
        <end position="542"/>
    </location>
</feature>
<evidence type="ECO:0008006" key="15">
    <source>
        <dbReference type="Google" id="ProtNLM"/>
    </source>
</evidence>
<reference evidence="14" key="1">
    <citation type="journal article" date="2012" name="PLoS Pathog.">
        <title>Comparative genomics of the apicomplexan parasites Toxoplasma gondii and Neospora caninum: Coccidia differing in host range and transmission strategy.</title>
        <authorList>
            <person name="Reid A.J."/>
            <person name="Vermont S.J."/>
            <person name="Cotton J.A."/>
            <person name="Harris D."/>
            <person name="Hill-Cawthorne G.A."/>
            <person name="Konen-Waisman S."/>
            <person name="Latham S.M."/>
            <person name="Mourier T."/>
            <person name="Norton R."/>
            <person name="Quail M.A."/>
            <person name="Sanders M."/>
            <person name="Shanmugam D."/>
            <person name="Sohal A."/>
            <person name="Wasmuth J.D."/>
            <person name="Brunk B."/>
            <person name="Grigg M.E."/>
            <person name="Howard J.C."/>
            <person name="Parkinson J."/>
            <person name="Roos D.S."/>
            <person name="Trees A.J."/>
            <person name="Berriman M."/>
            <person name="Pain A."/>
            <person name="Wastling J.M."/>
        </authorList>
    </citation>
    <scope>NUCLEOTIDE SEQUENCE [LARGE SCALE GENOMIC DNA]</scope>
    <source>
        <strain evidence="14">Liverpool</strain>
    </source>
</reference>
<evidence type="ECO:0000256" key="10">
    <source>
        <dbReference type="SAM" id="MobiDB-lite"/>
    </source>
</evidence>
<accession>F0VNY9</accession>
<evidence type="ECO:0000313" key="13">
    <source>
        <dbReference type="EMBL" id="CBZ55435.1"/>
    </source>
</evidence>
<keyword evidence="4" id="KW-0819">tRNA processing</keyword>
<dbReference type="GO" id="GO:0102521">
    <property type="term" value="F:tRNA-4-demethylwyosine synthase activity"/>
    <property type="evidence" value="ECO:0007669"/>
    <property type="project" value="UniProtKB-EC"/>
</dbReference>
<gene>
    <name evidence="13" type="ORF">NCLIV_058580</name>
</gene>
<dbReference type="eggNOG" id="KOG1160">
    <property type="taxonomic scope" value="Eukaryota"/>
</dbReference>
<dbReference type="PANTHER" id="PTHR13930">
    <property type="entry name" value="S-ADENOSYL-L-METHIONINE-DEPENDENT TRNA 4-DEMETHYLWYOSINE SYNTHASE"/>
    <property type="match status" value="1"/>
</dbReference>
<evidence type="ECO:0000256" key="3">
    <source>
        <dbReference type="ARBA" id="ARBA00022691"/>
    </source>
</evidence>
<dbReference type="InterPro" id="IPR007197">
    <property type="entry name" value="rSAM"/>
</dbReference>
<dbReference type="Proteomes" id="UP000007494">
    <property type="component" value="Chromosome XI"/>
</dbReference>
<keyword evidence="7" id="KW-0411">Iron-sulfur</keyword>
<protein>
    <recommendedName>
        <fullName evidence="15">Radical SAM domain-containing protein</fullName>
    </recommendedName>
</protein>
<dbReference type="InterPro" id="IPR013785">
    <property type="entry name" value="Aldolase_TIM"/>
</dbReference>
<evidence type="ECO:0000256" key="7">
    <source>
        <dbReference type="ARBA" id="ARBA00023014"/>
    </source>
</evidence>
<keyword evidence="3" id="KW-0949">S-adenosyl-L-methionine</keyword>
<sequence length="644" mass="71599">MLLFSFFLYAVNQPEPFLILGLRTRDGPVDCGAGTGLGVRLPFTRNLSISPVLRLSPFLKTALVRGRQERRCTLSRSASWVVPQAPLLFLSPVSFLFSSQTSKMRNNFSKLRASPGTFLLDANACLRDPPHCTARLSHDTAPLRFSFHTWGSQTAATSEPIEELFSLSRNAPKGLVSVFPPPPSARPDGGCFRHQEKMGGVAGCRLGASPAARYRVPTETLEMDRGLEKQRPLVTERMNERMEKQGYKIVGTHSAVKLCRWQVDPPEWVLQHALDAHWSLIKPLRGVHGVTPEAFAEAKEPRHCALSLIGEALMYPRINEFVDLLHAKRISSFLVMNGQHPDLLADLTTVTQLYVSVDAPNKKDLKAIDRPLFKDYWERLLASLEILREKRERTVLRMTLIKSVNDDDLEGYARLVELGQPNFIEIKGVTFAGHSPQFNLTLSHTPHMQETVEFSQRLLKVLNARGAGTARVEQSESCEDVAPMYRLASIHEHTNAVLLADARLFLLPANAQAGIAPNRESSSLSPSERSGRSDGSGEDSAGMELQNNLLARDGGRGSSGPGGLQESRESLQWYTHIDFEKFFALSTEERHAQNYRKATPSWALPDSPLRGFDPRFDVDKYVKQIAGRPHSLPAVGEQGSAFSH</sequence>
<comment type="cofactor">
    <cofactor evidence="1">
        <name>[4Fe-4S] cluster</name>
        <dbReference type="ChEBI" id="CHEBI:49883"/>
    </cofactor>
</comment>
<dbReference type="EMBL" id="FR823392">
    <property type="protein sequence ID" value="CBZ55435.1"/>
    <property type="molecule type" value="Genomic_DNA"/>
</dbReference>
<comment type="catalytic activity">
    <reaction evidence="9">
        <text>N(1)-methylguanosine(37) in tRNA(Phe) + pyruvate + S-adenosyl-L-methionine = 4-demethylwyosine(37) in tRNA(Phe) + 5'-deoxyadenosine + L-methionine + CO2 + H2O</text>
        <dbReference type="Rhea" id="RHEA:36347"/>
        <dbReference type="Rhea" id="RHEA-COMP:10164"/>
        <dbReference type="Rhea" id="RHEA-COMP:10165"/>
        <dbReference type="ChEBI" id="CHEBI:15361"/>
        <dbReference type="ChEBI" id="CHEBI:15377"/>
        <dbReference type="ChEBI" id="CHEBI:16526"/>
        <dbReference type="ChEBI" id="CHEBI:17319"/>
        <dbReference type="ChEBI" id="CHEBI:57844"/>
        <dbReference type="ChEBI" id="CHEBI:59789"/>
        <dbReference type="ChEBI" id="CHEBI:64315"/>
        <dbReference type="ChEBI" id="CHEBI:73542"/>
        <dbReference type="EC" id="4.1.3.44"/>
    </reaction>
</comment>